<sequence length="488" mass="53403">MQLPTDSEESKMNTIISTNTKIRIIAGKLFNSDTLTFSEQQVIVVDGESGLIIDVHGWSQQDEDEASIPTVDLRGKTVLPGFVDVHVHMFLHSYAETPWDDQLTKESLAERTIRATVHAKKTLMVGFTTVRDLGTEGAEDADIALRKSLSGRKPLIPGPRYFCANRAIVASGSYGPKSTSHPHQEGIDGVTGAAVADGVDGCIREVRKQIGTGADWVKVYADYKPRSRIVGVSPRAGTRDISTFNEAELKAMIDTAHAYGVKIAAHAQSLSSFKSLISLGIDSIEHSVVSYGSQTASLAIEDLFSTWMNESSRGVVKSPFWIPTLAVYYKMAQFAGDKDPQRNVAWDRASNMFRQALSIGFDRIACGGDTGAFSHGENALEMKLMVRLGADVKKVLGWATLSGWECVRGMDWEMSVMEADGQGGANDVRFGCIKPGWAADIVAVGRDIEKDFESALDSVEFVMKEGRIYKWKGTLEDLNHVSDFIYND</sequence>
<dbReference type="Proteomes" id="UP001049176">
    <property type="component" value="Chromosome 1"/>
</dbReference>
<protein>
    <recommendedName>
        <fullName evidence="1">Amidohydrolase-related domain-containing protein</fullName>
    </recommendedName>
</protein>
<dbReference type="GO" id="GO:0016810">
    <property type="term" value="F:hydrolase activity, acting on carbon-nitrogen (but not peptide) bonds"/>
    <property type="evidence" value="ECO:0007669"/>
    <property type="project" value="InterPro"/>
</dbReference>
<proteinExistence type="predicted"/>
<dbReference type="OrthoDB" id="5595695at2759"/>
<dbReference type="Gene3D" id="3.20.20.140">
    <property type="entry name" value="Metal-dependent hydrolases"/>
    <property type="match status" value="1"/>
</dbReference>
<comment type="caution">
    <text evidence="2">The sequence shown here is derived from an EMBL/GenBank/DDBJ whole genome shotgun (WGS) entry which is preliminary data.</text>
</comment>
<dbReference type="AlphaFoldDB" id="A0A9P7V4I7"/>
<dbReference type="InterPro" id="IPR011059">
    <property type="entry name" value="Metal-dep_hydrolase_composite"/>
</dbReference>
<evidence type="ECO:0000259" key="1">
    <source>
        <dbReference type="Pfam" id="PF01979"/>
    </source>
</evidence>
<dbReference type="SUPFAM" id="SSF51338">
    <property type="entry name" value="Composite domain of metallo-dependent hydrolases"/>
    <property type="match status" value="1"/>
</dbReference>
<dbReference type="Pfam" id="PF01979">
    <property type="entry name" value="Amidohydro_1"/>
    <property type="match status" value="1"/>
</dbReference>
<dbReference type="RefSeq" id="XP_043016691.1">
    <property type="nucleotide sequence ID" value="XM_043147977.1"/>
</dbReference>
<dbReference type="InterPro" id="IPR057744">
    <property type="entry name" value="OTAase-like"/>
</dbReference>
<gene>
    <name evidence="2" type="ORF">E1B28_001996</name>
</gene>
<feature type="domain" description="Amidohydrolase-related" evidence="1">
    <location>
        <begin position="77"/>
        <end position="407"/>
    </location>
</feature>
<dbReference type="PANTHER" id="PTHR43135">
    <property type="entry name" value="ALPHA-D-RIBOSE 1-METHYLPHOSPHONATE 5-TRIPHOSPHATE DIPHOSPHATASE"/>
    <property type="match status" value="1"/>
</dbReference>
<evidence type="ECO:0000313" key="2">
    <source>
        <dbReference type="EMBL" id="KAG7100221.1"/>
    </source>
</evidence>
<evidence type="ECO:0000313" key="3">
    <source>
        <dbReference type="Proteomes" id="UP001049176"/>
    </source>
</evidence>
<dbReference type="InterPro" id="IPR006680">
    <property type="entry name" value="Amidohydro-rel"/>
</dbReference>
<name>A0A9P7V4I7_9AGAR</name>
<reference evidence="2" key="1">
    <citation type="journal article" date="2021" name="Genome Biol. Evol.">
        <title>The assembled and annotated genome of the fairy-ring fungus Marasmius oreades.</title>
        <authorList>
            <person name="Hiltunen M."/>
            <person name="Ament-Velasquez S.L."/>
            <person name="Johannesson H."/>
        </authorList>
    </citation>
    <scope>NUCLEOTIDE SEQUENCE</scope>
    <source>
        <strain evidence="2">03SP1</strain>
    </source>
</reference>
<accession>A0A9P7V4I7</accession>
<dbReference type="KEGG" id="more:E1B28_001996"/>
<dbReference type="EMBL" id="CM032181">
    <property type="protein sequence ID" value="KAG7100221.1"/>
    <property type="molecule type" value="Genomic_DNA"/>
</dbReference>
<dbReference type="Gene3D" id="2.30.40.10">
    <property type="entry name" value="Urease, subunit C, domain 1"/>
    <property type="match status" value="2"/>
</dbReference>
<dbReference type="SUPFAM" id="SSF51556">
    <property type="entry name" value="Metallo-dependent hydrolases"/>
    <property type="match status" value="1"/>
</dbReference>
<dbReference type="InterPro" id="IPR051781">
    <property type="entry name" value="Metallo-dep_Hydrolase"/>
</dbReference>
<dbReference type="CDD" id="cd01299">
    <property type="entry name" value="Met_dep_hydrolase_A"/>
    <property type="match status" value="1"/>
</dbReference>
<dbReference type="PANTHER" id="PTHR43135:SF3">
    <property type="entry name" value="ALPHA-D-RIBOSE 1-METHYLPHOSPHONATE 5-TRIPHOSPHATE DIPHOSPHATASE"/>
    <property type="match status" value="1"/>
</dbReference>
<keyword evidence="3" id="KW-1185">Reference proteome</keyword>
<dbReference type="GeneID" id="66071072"/>
<organism evidence="2 3">
    <name type="scientific">Marasmius oreades</name>
    <name type="common">fairy-ring Marasmius</name>
    <dbReference type="NCBI Taxonomy" id="181124"/>
    <lineage>
        <taxon>Eukaryota</taxon>
        <taxon>Fungi</taxon>
        <taxon>Dikarya</taxon>
        <taxon>Basidiomycota</taxon>
        <taxon>Agaricomycotina</taxon>
        <taxon>Agaricomycetes</taxon>
        <taxon>Agaricomycetidae</taxon>
        <taxon>Agaricales</taxon>
        <taxon>Marasmiineae</taxon>
        <taxon>Marasmiaceae</taxon>
        <taxon>Marasmius</taxon>
    </lineage>
</organism>
<dbReference type="InterPro" id="IPR032466">
    <property type="entry name" value="Metal_Hydrolase"/>
</dbReference>